<feature type="domain" description="SCP" evidence="3">
    <location>
        <begin position="420"/>
        <end position="557"/>
    </location>
</feature>
<keyword evidence="2" id="KW-0732">Signal</keyword>
<evidence type="ECO:0000259" key="3">
    <source>
        <dbReference type="SMART" id="SM00198"/>
    </source>
</evidence>
<dbReference type="SUPFAM" id="SSF55797">
    <property type="entry name" value="PR-1-like"/>
    <property type="match status" value="1"/>
</dbReference>
<reference evidence="4 5" key="1">
    <citation type="submission" date="2024-10" db="EMBL/GenBank/DDBJ databases">
        <title>Updated reference genomes for cyclostephanoid diatoms.</title>
        <authorList>
            <person name="Roberts W.R."/>
            <person name="Alverson A.J."/>
        </authorList>
    </citation>
    <scope>NUCLEOTIDE SEQUENCE [LARGE SCALE GENOMIC DNA]</scope>
    <source>
        <strain evidence="4 5">AJA276-08</strain>
    </source>
</reference>
<evidence type="ECO:0000256" key="2">
    <source>
        <dbReference type="SAM" id="SignalP"/>
    </source>
</evidence>
<evidence type="ECO:0000313" key="4">
    <source>
        <dbReference type="EMBL" id="KAL3781757.1"/>
    </source>
</evidence>
<dbReference type="InterPro" id="IPR014044">
    <property type="entry name" value="CAP_dom"/>
</dbReference>
<organism evidence="4 5">
    <name type="scientific">Stephanodiscus triporus</name>
    <dbReference type="NCBI Taxonomy" id="2934178"/>
    <lineage>
        <taxon>Eukaryota</taxon>
        <taxon>Sar</taxon>
        <taxon>Stramenopiles</taxon>
        <taxon>Ochrophyta</taxon>
        <taxon>Bacillariophyta</taxon>
        <taxon>Coscinodiscophyceae</taxon>
        <taxon>Thalassiosirophycidae</taxon>
        <taxon>Stephanodiscales</taxon>
        <taxon>Stephanodiscaceae</taxon>
        <taxon>Stephanodiscus</taxon>
    </lineage>
</organism>
<dbReference type="InterPro" id="IPR035940">
    <property type="entry name" value="CAP_sf"/>
</dbReference>
<name>A0ABD3P1W7_9STRA</name>
<dbReference type="PANTHER" id="PTHR10334">
    <property type="entry name" value="CYSTEINE-RICH SECRETORY PROTEIN-RELATED"/>
    <property type="match status" value="1"/>
</dbReference>
<dbReference type="Gene3D" id="3.40.33.10">
    <property type="entry name" value="CAP"/>
    <property type="match status" value="1"/>
</dbReference>
<feature type="region of interest" description="Disordered" evidence="1">
    <location>
        <begin position="57"/>
        <end position="79"/>
    </location>
</feature>
<evidence type="ECO:0000313" key="5">
    <source>
        <dbReference type="Proteomes" id="UP001530315"/>
    </source>
</evidence>
<gene>
    <name evidence="4" type="ORF">ACHAW5_004108</name>
</gene>
<dbReference type="SMART" id="SM00198">
    <property type="entry name" value="SCP"/>
    <property type="match status" value="1"/>
</dbReference>
<dbReference type="InterPro" id="IPR001283">
    <property type="entry name" value="CRISP-related"/>
</dbReference>
<feature type="signal peptide" evidence="2">
    <location>
        <begin position="1"/>
        <end position="16"/>
    </location>
</feature>
<sequence>MMKSVVLLTTVAAVAASTLRGAIPDGVEEVGEQMEHYPPPNWDGMLTPSRRSLMESRLDGIDGDDDETTGEGGEVHDPYVGEDVVGRLIEDVENDTGLFDWEAVDDEKMENKSYDPPVGSVTLEGNDLLGDVHDRRAGAQSCQDDEGRVSIDLKTDLYGYETSWKVVDASSGASVAKGPPQGTKYADSKQYTGSWCLSPGTYRVVVTDNGNDGMCRSGTTGCGYFKVKLDGVSAGQVVQNKQAWGTKTFQVSVVPMSSRIDGASTSSSSSSSNNGADSGGWCDRVKSSVKLPSGTCSLPGGSTGHRVRVITKVDKFGEETSWRITSNGVVRMKMGAIVPANSARAVEDCLPAGDYNFQIFDQDGICCQHGNGEYRVIVDGQELFTGGAFFPSESRPFRLGHDWISGMSERDCEWWWAHDYRRQDWHTRCTDHYCDKSARHLRWSGALEADARDYAVRLLDTCDEKGIKHDHTDQGENLAKNVGESSTFGRLYPADNIVKRFVDNEEYWGWNDNAHLTQAMWYASRYVGCAESARDMGDGKTCRMQVCRYAKAGNCQMAKYSSESGNKWMVPMMMDDSPCGPVCPPQGGCVSLYYPPPPAYRYYSYARDVFLFYDATHIFLFPLFPQHM</sequence>
<dbReference type="Pfam" id="PF00188">
    <property type="entry name" value="CAP"/>
    <property type="match status" value="1"/>
</dbReference>
<dbReference type="EMBL" id="JALLAZ020001051">
    <property type="protein sequence ID" value="KAL3781757.1"/>
    <property type="molecule type" value="Genomic_DNA"/>
</dbReference>
<proteinExistence type="predicted"/>
<comment type="caution">
    <text evidence="4">The sequence shown here is derived from an EMBL/GenBank/DDBJ whole genome shotgun (WGS) entry which is preliminary data.</text>
</comment>
<keyword evidence="5" id="KW-1185">Reference proteome</keyword>
<evidence type="ECO:0000256" key="1">
    <source>
        <dbReference type="SAM" id="MobiDB-lite"/>
    </source>
</evidence>
<dbReference type="AlphaFoldDB" id="A0ABD3P1W7"/>
<accession>A0ABD3P1W7</accession>
<feature type="chain" id="PRO_5044765515" description="SCP domain-containing protein" evidence="2">
    <location>
        <begin position="17"/>
        <end position="628"/>
    </location>
</feature>
<dbReference type="Proteomes" id="UP001530315">
    <property type="component" value="Unassembled WGS sequence"/>
</dbReference>
<protein>
    <recommendedName>
        <fullName evidence="3">SCP domain-containing protein</fullName>
    </recommendedName>
</protein>
<feature type="region of interest" description="Disordered" evidence="1">
    <location>
        <begin position="260"/>
        <end position="279"/>
    </location>
</feature>